<sequence>MRAIFLFIIMIFAGKVMASEPAKAIALQTSDGQHIGFTLFHPDFGADKGDCVFIIVPKSIELFESKEVSTLLDIKESGEHPWVRSEDGVTIFVDSLPTLKYRNDGTVIYLPSNTELGIWFSTVPN</sequence>
<accession>A0A2S5KLP9</accession>
<name>A0A2S5KLP9_9PROT</name>
<evidence type="ECO:0000313" key="3">
    <source>
        <dbReference type="Proteomes" id="UP000238196"/>
    </source>
</evidence>
<dbReference type="EMBL" id="PRLP01000106">
    <property type="protein sequence ID" value="PPC75236.1"/>
    <property type="molecule type" value="Genomic_DNA"/>
</dbReference>
<dbReference type="Proteomes" id="UP000238196">
    <property type="component" value="Unassembled WGS sequence"/>
</dbReference>
<keyword evidence="1" id="KW-0732">Signal</keyword>
<comment type="caution">
    <text evidence="2">The sequence shown here is derived from an EMBL/GenBank/DDBJ whole genome shotgun (WGS) entry which is preliminary data.</text>
</comment>
<proteinExistence type="predicted"/>
<protein>
    <submittedName>
        <fullName evidence="2">Uncharacterized protein</fullName>
    </submittedName>
</protein>
<feature type="signal peptide" evidence="1">
    <location>
        <begin position="1"/>
        <end position="18"/>
    </location>
</feature>
<evidence type="ECO:0000256" key="1">
    <source>
        <dbReference type="SAM" id="SignalP"/>
    </source>
</evidence>
<gene>
    <name evidence="2" type="ORF">C4K68_21600</name>
</gene>
<organism evidence="2 3">
    <name type="scientific">Proteobacteria bacterium 228</name>
    <dbReference type="NCBI Taxonomy" id="2083153"/>
    <lineage>
        <taxon>Bacteria</taxon>
        <taxon>Pseudomonadati</taxon>
        <taxon>Pseudomonadota</taxon>
    </lineage>
</organism>
<feature type="chain" id="PRO_5015553024" evidence="1">
    <location>
        <begin position="19"/>
        <end position="125"/>
    </location>
</feature>
<evidence type="ECO:0000313" key="2">
    <source>
        <dbReference type="EMBL" id="PPC75236.1"/>
    </source>
</evidence>
<dbReference type="AlphaFoldDB" id="A0A2S5KLP9"/>
<reference evidence="2 3" key="1">
    <citation type="submission" date="2018-02" db="EMBL/GenBank/DDBJ databases">
        <title>novel marine gammaproteobacteria from coastal saline agro ecosystem.</title>
        <authorList>
            <person name="Krishnan R."/>
            <person name="Ramesh Kumar N."/>
        </authorList>
    </citation>
    <scope>NUCLEOTIDE SEQUENCE [LARGE SCALE GENOMIC DNA]</scope>
    <source>
        <strain evidence="2 3">228</strain>
    </source>
</reference>